<comment type="caution">
    <text evidence="3">The sequence shown here is derived from an EMBL/GenBank/DDBJ whole genome shotgun (WGS) entry which is preliminary data.</text>
</comment>
<evidence type="ECO:0000313" key="3">
    <source>
        <dbReference type="EMBL" id="GJM51101.1"/>
    </source>
</evidence>
<organism evidence="3 5">
    <name type="scientific">Capnocytophaga catalasegens</name>
    <dbReference type="NCBI Taxonomy" id="1004260"/>
    <lineage>
        <taxon>Bacteria</taxon>
        <taxon>Pseudomonadati</taxon>
        <taxon>Bacteroidota</taxon>
        <taxon>Flavobacteriia</taxon>
        <taxon>Flavobacteriales</taxon>
        <taxon>Flavobacteriaceae</taxon>
        <taxon>Capnocytophaga</taxon>
    </lineage>
</organism>
<evidence type="ECO:0000313" key="5">
    <source>
        <dbReference type="Proteomes" id="UP001207736"/>
    </source>
</evidence>
<dbReference type="AlphaFoldDB" id="A0AAV5AV11"/>
<feature type="domain" description="HMA" evidence="2">
    <location>
        <begin position="24"/>
        <end position="90"/>
    </location>
</feature>
<feature type="signal peptide" evidence="1">
    <location>
        <begin position="1"/>
        <end position="20"/>
    </location>
</feature>
<dbReference type="RefSeq" id="WP_264844913.1">
    <property type="nucleotide sequence ID" value="NZ_BPMA01000001.1"/>
</dbReference>
<evidence type="ECO:0000313" key="4">
    <source>
        <dbReference type="EMBL" id="GJM54089.1"/>
    </source>
</evidence>
<dbReference type="SUPFAM" id="SSF55008">
    <property type="entry name" value="HMA, heavy metal-associated domain"/>
    <property type="match status" value="1"/>
</dbReference>
<dbReference type="GO" id="GO:0046872">
    <property type="term" value="F:metal ion binding"/>
    <property type="evidence" value="ECO:0007669"/>
    <property type="project" value="InterPro"/>
</dbReference>
<evidence type="ECO:0000259" key="2">
    <source>
        <dbReference type="PROSITE" id="PS50846"/>
    </source>
</evidence>
<dbReference type="Gene3D" id="3.30.70.100">
    <property type="match status" value="1"/>
</dbReference>
<keyword evidence="1" id="KW-0732">Signal</keyword>
<dbReference type="InterPro" id="IPR006121">
    <property type="entry name" value="HMA_dom"/>
</dbReference>
<dbReference type="PROSITE" id="PS50846">
    <property type="entry name" value="HMA_2"/>
    <property type="match status" value="1"/>
</dbReference>
<proteinExistence type="predicted"/>
<dbReference type="Pfam" id="PF00403">
    <property type="entry name" value="HMA"/>
    <property type="match status" value="1"/>
</dbReference>
<dbReference type="CDD" id="cd00371">
    <property type="entry name" value="HMA"/>
    <property type="match status" value="1"/>
</dbReference>
<sequence length="125" mass="13802">MKKILTLLCFGIATIFSVQAQQKNAKATLEVDGVCNSCKARIEKASLGVKGVKYANWNVGTHQLSLILDERKTSVEQVQQAIAKSGHDNRIPNTDKVVIAKEEDYNGVAACCKYRDEEVVKNHPK</sequence>
<keyword evidence="6" id="KW-1185">Reference proteome</keyword>
<evidence type="ECO:0000313" key="6">
    <source>
        <dbReference type="Proteomes" id="UP001208692"/>
    </source>
</evidence>
<dbReference type="EMBL" id="BQKA01000039">
    <property type="protein sequence ID" value="GJM51101.1"/>
    <property type="molecule type" value="Genomic_DNA"/>
</dbReference>
<accession>A0AAV5AV11</accession>
<evidence type="ECO:0000256" key="1">
    <source>
        <dbReference type="SAM" id="SignalP"/>
    </source>
</evidence>
<dbReference type="Proteomes" id="UP001207736">
    <property type="component" value="Unassembled WGS sequence"/>
</dbReference>
<protein>
    <recommendedName>
        <fullName evidence="2">HMA domain-containing protein</fullName>
    </recommendedName>
</protein>
<reference evidence="3 6" key="1">
    <citation type="submission" date="2021-11" db="EMBL/GenBank/DDBJ databases">
        <title>Draft genome sequence of Capnocytophaga sp. strain KC07075 isolated from cat oral cavity.</title>
        <authorList>
            <person name="Suzuki M."/>
            <person name="Imaoka K."/>
            <person name="Kimura M."/>
            <person name="Morikawa S."/>
            <person name="Maeda K."/>
        </authorList>
    </citation>
    <scope>NUCLEOTIDE SEQUENCE</scope>
    <source>
        <strain evidence="3">KC07075</strain>
        <strain evidence="4 6">KC07079</strain>
    </source>
</reference>
<name>A0AAV5AV11_9FLAO</name>
<dbReference type="Proteomes" id="UP001208692">
    <property type="component" value="Unassembled WGS sequence"/>
</dbReference>
<feature type="chain" id="PRO_5043585173" description="HMA domain-containing protein" evidence="1">
    <location>
        <begin position="21"/>
        <end position="125"/>
    </location>
</feature>
<dbReference type="InterPro" id="IPR036163">
    <property type="entry name" value="HMA_dom_sf"/>
</dbReference>
<dbReference type="EMBL" id="BQKB01000061">
    <property type="protein sequence ID" value="GJM54089.1"/>
    <property type="molecule type" value="Genomic_DNA"/>
</dbReference>
<gene>
    <name evidence="3" type="ORF">RCZ15_20740</name>
    <name evidence="4" type="ORF">RCZ16_24050</name>
</gene>